<feature type="domain" description="Peptidase metallopeptidase" evidence="7">
    <location>
        <begin position="657"/>
        <end position="824"/>
    </location>
</feature>
<dbReference type="Pfam" id="PF01400">
    <property type="entry name" value="Astacin"/>
    <property type="match status" value="1"/>
</dbReference>
<evidence type="ECO:0000256" key="4">
    <source>
        <dbReference type="ARBA" id="ARBA00022833"/>
    </source>
</evidence>
<dbReference type="InterPro" id="IPR006026">
    <property type="entry name" value="Peptidase_Metallo"/>
</dbReference>
<evidence type="ECO:0000256" key="1">
    <source>
        <dbReference type="ARBA" id="ARBA00022670"/>
    </source>
</evidence>
<dbReference type="InterPro" id="IPR001506">
    <property type="entry name" value="Peptidase_M12A"/>
</dbReference>
<keyword evidence="9" id="KW-1185">Reference proteome</keyword>
<dbReference type="GO" id="GO:0008270">
    <property type="term" value="F:zinc ion binding"/>
    <property type="evidence" value="ECO:0007669"/>
    <property type="project" value="InterPro"/>
</dbReference>
<dbReference type="InterPro" id="IPR001818">
    <property type="entry name" value="Pept_M10_metallopeptidase"/>
</dbReference>
<evidence type="ECO:0000256" key="3">
    <source>
        <dbReference type="ARBA" id="ARBA00022801"/>
    </source>
</evidence>
<keyword evidence="2" id="KW-0479">Metal-binding</keyword>
<feature type="region of interest" description="Disordered" evidence="6">
    <location>
        <begin position="1407"/>
        <end position="1442"/>
    </location>
</feature>
<dbReference type="OrthoDB" id="2801439at2759"/>
<keyword evidence="1" id="KW-0645">Protease</keyword>
<sequence length="1732" mass="192136">MVSVWHKMSNPPSSATDSTATASGHAAAIDASKLYYQPCCVDFFPKKAQTITYAYMDDPSTHVEHQRKVDRSIAQTKWQHVANIKFLKVDITQKPDVRIRFSPQGSVSQAGGYTVVGRGSLNIDADKPTMVLACVSDTRHYEEGEEAAIRHHFGHVLGLGHEKPESVKVNPTVAMKRYAELRSEDIIQTNFVDVENSANDMTNFAKCDSKSVMVFPIDKELAFSGEATKLNRALSEQDIAWLTIHYPNSQKDLSQALDIAGVLPQERDHILSLSLDRVRHAYAEWLANQLYRPSDGAVSDQAPIDHPEWFQRTCAVLEKKTHPVSPAPDHACYAVLAGHSVLWDNGTIVTYSFGPGAFSGTHNQQRKVTEVIEEWSLYANITFVHKSTGGHVRITFNKAIGSWSYVGTQCLDVDAGEPTMNLGWISNSPSLQLEESGTILHEFGHVLGMMHEHQSPARRGEITLNEKAVYAFYMRTQGWKRDLVKQQIIDTYDSRDISNYSKLDTKSIMMYFMPAEMNNEHIEIPPNTALTELDKAYMVIHYPRSSAPNAITRWSLSYALDVAAVDVAVKHEILAHSQDASAVRRIFSHWNAAQHAVDYHSSPTRSAHPAVPSRAIDSLLDQEDWCAACCDSVVRYLDSTKHNEPAHAVTSMDHQGRDPLWQPDNVITYWYQQKERHFPPERLASRISRLETIFREYESVANITFKELGTNSADVHIWFKDADNDETPTRSWCSVGKACRNAPWHNPGLGGNGDTTMYLNLNMNQCTDSDFATCRHEVGHLLGLLHEHNSPATETTDEVDTTADAYTRFDSSSIMLYSRRTYKKGGATRRTITLSRKDKAFLQALYPNSKERLGAALDVLGVTGSGRLAILDVYGRSETDRVAGIKYMRSRIAEELLALGRPIQRDIHLPTNHDLSAPQRDIVTPPKPILSQGSFLSQIITTLHQFFAPGGGQIFTLQFPGRFLQMTQYAWDTQSAGVYGQVVKPLAVNESEFRLTDQIYDVAEVVSGPNGASLSQAYDQVLNNLLPTYRTNNLTKHQVKIRGWLTEEVQPTGWVQDLISAQQAELATSSMSPARAIVQPKKSSAGPKPAFAALSKLAGSSKSVSRMELSNMLMQEYLEAKNAWEAERDQMLSKALKLKLGSAESNDALNDLTRELVHTTAAREAQLAAKYTDAVVRGYSHNVREFVSYLDVKSPAETLQEAKDSLRESSMSSVDGSLRVYPVQMTPINWFEGLSTSFTLEDLTSDPVLIEQQIQAMAQQLDVLNSQLTALRFGTKGSIDKLRDEVTRAQMALDQAQATLATKYTHNVLAMVKTCYDKAGKLDTNQLSDVGEKLTLPKAVLTQLQADLDETSVAQQKLTNNSRAFSQASARLALADATDTQQQQEQIKQKISSLTGNLNELTTRYTSLNRAGHRPTAPSQDKLSSLDSVPLFTESSESSGGSRWQEIQMHHMVSSDYTKQSDSASAKNSSSHCNLWLASGGHSSSFSGASSESESGSSNNEVHIGFRATLVTVDRAGWFRPQFFKQSASFYHIDEGITWSKWPDAIKTMSDLKANSDKTFSVINNHLLPAFPVGYIICKDITIKIRNATAQDGTSRKNTREDAAAAGGVLCFSYSSSSSSSQSENSHAFQQCADGCVIRIPGPQILGYIMQLTENDTTKELPDELPDDFLFVPDDNATSNSNKGPMHDLQAQPHNYLADQIHDMLKAANIPQETLSSVQEALQKQLDDLAKK</sequence>
<feature type="region of interest" description="Disordered" evidence="6">
    <location>
        <begin position="1"/>
        <end position="20"/>
    </location>
</feature>
<dbReference type="SMART" id="SM00235">
    <property type="entry name" value="ZnMc"/>
    <property type="match status" value="2"/>
</dbReference>
<dbReference type="EMBL" id="SGPM01000030">
    <property type="protein sequence ID" value="THH32074.1"/>
    <property type="molecule type" value="Genomic_DNA"/>
</dbReference>
<keyword evidence="5" id="KW-0175">Coiled coil</keyword>
<feature type="domain" description="Peptidase metallopeptidase" evidence="7">
    <location>
        <begin position="339"/>
        <end position="502"/>
    </location>
</feature>
<dbReference type="PANTHER" id="PTHR10127:SF850">
    <property type="entry name" value="METALLOENDOPEPTIDASE"/>
    <property type="match status" value="1"/>
</dbReference>
<reference evidence="8 9" key="1">
    <citation type="submission" date="2019-02" db="EMBL/GenBank/DDBJ databases">
        <title>Genome sequencing of the rare red list fungi Antrodiella citrinella (Flaviporus citrinellus).</title>
        <authorList>
            <person name="Buettner E."/>
            <person name="Kellner H."/>
        </authorList>
    </citation>
    <scope>NUCLEOTIDE SEQUENCE [LARGE SCALE GENOMIC DNA]</scope>
    <source>
        <strain evidence="8 9">DSM 108506</strain>
    </source>
</reference>
<comment type="caution">
    <text evidence="8">The sequence shown here is derived from an EMBL/GenBank/DDBJ whole genome shotgun (WGS) entry which is preliminary data.</text>
</comment>
<evidence type="ECO:0000256" key="5">
    <source>
        <dbReference type="SAM" id="Coils"/>
    </source>
</evidence>
<evidence type="ECO:0000256" key="6">
    <source>
        <dbReference type="SAM" id="MobiDB-lite"/>
    </source>
</evidence>
<feature type="coiled-coil region" evidence="5">
    <location>
        <begin position="1341"/>
        <end position="1404"/>
    </location>
</feature>
<protein>
    <recommendedName>
        <fullName evidence="7">Peptidase metallopeptidase domain-containing protein</fullName>
    </recommendedName>
</protein>
<gene>
    <name evidence="8" type="ORF">EUX98_g2088</name>
</gene>
<dbReference type="Gene3D" id="3.40.390.10">
    <property type="entry name" value="Collagenase (Catalytic Domain)"/>
    <property type="match status" value="3"/>
</dbReference>
<evidence type="ECO:0000256" key="2">
    <source>
        <dbReference type="ARBA" id="ARBA00022723"/>
    </source>
</evidence>
<dbReference type="GO" id="GO:0006508">
    <property type="term" value="P:proteolysis"/>
    <property type="evidence" value="ECO:0007669"/>
    <property type="project" value="UniProtKB-KW"/>
</dbReference>
<dbReference type="Pfam" id="PF00413">
    <property type="entry name" value="Peptidase_M10"/>
    <property type="match status" value="2"/>
</dbReference>
<proteinExistence type="predicted"/>
<dbReference type="InterPro" id="IPR024079">
    <property type="entry name" value="MetalloPept_cat_dom_sf"/>
</dbReference>
<organism evidence="8 9">
    <name type="scientific">Antrodiella citrinella</name>
    <dbReference type="NCBI Taxonomy" id="2447956"/>
    <lineage>
        <taxon>Eukaryota</taxon>
        <taxon>Fungi</taxon>
        <taxon>Dikarya</taxon>
        <taxon>Basidiomycota</taxon>
        <taxon>Agaricomycotina</taxon>
        <taxon>Agaricomycetes</taxon>
        <taxon>Polyporales</taxon>
        <taxon>Steccherinaceae</taxon>
        <taxon>Antrodiella</taxon>
    </lineage>
</organism>
<keyword evidence="4" id="KW-0862">Zinc</keyword>
<feature type="compositionally biased region" description="Polar residues" evidence="6">
    <location>
        <begin position="1417"/>
        <end position="1442"/>
    </location>
</feature>
<name>A0A4S4MZT5_9APHY</name>
<evidence type="ECO:0000313" key="8">
    <source>
        <dbReference type="EMBL" id="THH32074.1"/>
    </source>
</evidence>
<dbReference type="SUPFAM" id="SSF55486">
    <property type="entry name" value="Metalloproteases ('zincins'), catalytic domain"/>
    <property type="match status" value="3"/>
</dbReference>
<dbReference type="GO" id="GO:0004222">
    <property type="term" value="F:metalloendopeptidase activity"/>
    <property type="evidence" value="ECO:0007669"/>
    <property type="project" value="InterPro"/>
</dbReference>
<dbReference type="GO" id="GO:0031012">
    <property type="term" value="C:extracellular matrix"/>
    <property type="evidence" value="ECO:0007669"/>
    <property type="project" value="InterPro"/>
</dbReference>
<accession>A0A4S4MZT5</accession>
<dbReference type="PANTHER" id="PTHR10127">
    <property type="entry name" value="DISCOIDIN, CUB, EGF, LAMININ , AND ZINC METALLOPROTEASE DOMAIN CONTAINING"/>
    <property type="match status" value="1"/>
</dbReference>
<evidence type="ECO:0000313" key="9">
    <source>
        <dbReference type="Proteomes" id="UP000308730"/>
    </source>
</evidence>
<dbReference type="Proteomes" id="UP000308730">
    <property type="component" value="Unassembled WGS sequence"/>
</dbReference>
<keyword evidence="3" id="KW-0378">Hydrolase</keyword>
<evidence type="ECO:0000259" key="7">
    <source>
        <dbReference type="SMART" id="SM00235"/>
    </source>
</evidence>